<dbReference type="InterPro" id="IPR009403">
    <property type="entry name" value="UPF0637"/>
</dbReference>
<protein>
    <submittedName>
        <fullName evidence="1">Uncharacterized protein</fullName>
    </submittedName>
</protein>
<dbReference type="PATRIC" id="fig|1423734.3.peg.2587"/>
<dbReference type="InterPro" id="IPR053707">
    <property type="entry name" value="UPF0637_domain_sf"/>
</dbReference>
<gene>
    <name evidence="1" type="ORF">FC83_GL002551</name>
</gene>
<dbReference type="EMBL" id="AZGA01000002">
    <property type="protein sequence ID" value="KRM36676.1"/>
    <property type="molecule type" value="Genomic_DNA"/>
</dbReference>
<keyword evidence="2" id="KW-1185">Reference proteome</keyword>
<dbReference type="SUPFAM" id="SSF142913">
    <property type="entry name" value="YktB/PF0168-like"/>
    <property type="match status" value="1"/>
</dbReference>
<sequence>MIDQQDFDVFKDPTLAGRLVLIRSQVDPKFEQIGARYATQFTQQSQFQFYVHIAKHLRRHKNPPPDTWLAIGEGKRGYKMLPHFEIGLWPNALFIWLAYLAEVDQKPVYAAKLATLPNLYPDLTTSGLMLAQDHTQPSSVPFTGTNFQKIQARFSKTKAGEFLIGRLVSLDSEIFSDAHKQVQLLDQTMAQLFQIYMALR</sequence>
<dbReference type="Proteomes" id="UP000051236">
    <property type="component" value="Unassembled WGS sequence"/>
</dbReference>
<evidence type="ECO:0000313" key="2">
    <source>
        <dbReference type="Proteomes" id="UP000051236"/>
    </source>
</evidence>
<dbReference type="eggNOG" id="COG4493">
    <property type="taxonomic scope" value="Bacteria"/>
</dbReference>
<accession>A0A0R1Y7I5</accession>
<dbReference type="AlphaFoldDB" id="A0A0R1Y7I5"/>
<dbReference type="Gene3D" id="3.30.930.20">
    <property type="entry name" value="Protein of unknown function DUF1054"/>
    <property type="match status" value="1"/>
</dbReference>
<reference evidence="1 2" key="1">
    <citation type="journal article" date="2015" name="Genome Announc.">
        <title>Expanding the biotechnology potential of lactobacilli through comparative genomics of 213 strains and associated genera.</title>
        <authorList>
            <person name="Sun Z."/>
            <person name="Harris H.M."/>
            <person name="McCann A."/>
            <person name="Guo C."/>
            <person name="Argimon S."/>
            <person name="Zhang W."/>
            <person name="Yang X."/>
            <person name="Jeffery I.B."/>
            <person name="Cooney J.C."/>
            <person name="Kagawa T.F."/>
            <person name="Liu W."/>
            <person name="Song Y."/>
            <person name="Salvetti E."/>
            <person name="Wrobel A."/>
            <person name="Rasinkangas P."/>
            <person name="Parkhill J."/>
            <person name="Rea M.C."/>
            <person name="O'Sullivan O."/>
            <person name="Ritari J."/>
            <person name="Douillard F.P."/>
            <person name="Paul Ross R."/>
            <person name="Yang R."/>
            <person name="Briner A.E."/>
            <person name="Felis G.E."/>
            <person name="de Vos W.M."/>
            <person name="Barrangou R."/>
            <person name="Klaenhammer T.R."/>
            <person name="Caufield P.W."/>
            <person name="Cui Y."/>
            <person name="Zhang H."/>
            <person name="O'Toole P.W."/>
        </authorList>
    </citation>
    <scope>NUCLEOTIDE SEQUENCE [LARGE SCALE GENOMIC DNA]</scope>
    <source>
        <strain evidence="1 2">DSM 18527</strain>
    </source>
</reference>
<dbReference type="RefSeq" id="WP_057002292.1">
    <property type="nucleotide sequence ID" value="NZ_AZGA01000002.1"/>
</dbReference>
<dbReference type="Pfam" id="PF06335">
    <property type="entry name" value="DUF1054"/>
    <property type="match status" value="1"/>
</dbReference>
<evidence type="ECO:0000313" key="1">
    <source>
        <dbReference type="EMBL" id="KRM36676.1"/>
    </source>
</evidence>
<organism evidence="1 2">
    <name type="scientific">Agrilactobacillus composti DSM 18527 = JCM 14202</name>
    <dbReference type="NCBI Taxonomy" id="1423734"/>
    <lineage>
        <taxon>Bacteria</taxon>
        <taxon>Bacillati</taxon>
        <taxon>Bacillota</taxon>
        <taxon>Bacilli</taxon>
        <taxon>Lactobacillales</taxon>
        <taxon>Lactobacillaceae</taxon>
        <taxon>Agrilactobacillus</taxon>
    </lineage>
</organism>
<comment type="caution">
    <text evidence="1">The sequence shown here is derived from an EMBL/GenBank/DDBJ whole genome shotgun (WGS) entry which is preliminary data.</text>
</comment>
<name>A0A0R1Y7I5_9LACO</name>
<proteinExistence type="predicted"/>
<dbReference type="STRING" id="1423734.FC83_GL002551"/>